<evidence type="ECO:0000313" key="2">
    <source>
        <dbReference type="EMBL" id="NHN35324.1"/>
    </source>
</evidence>
<proteinExistence type="predicted"/>
<keyword evidence="3" id="KW-1185">Reference proteome</keyword>
<comment type="caution">
    <text evidence="2">The sequence shown here is derived from an EMBL/GenBank/DDBJ whole genome shotgun (WGS) entry which is preliminary data.</text>
</comment>
<dbReference type="Proteomes" id="UP001165962">
    <property type="component" value="Unassembled WGS sequence"/>
</dbReference>
<protein>
    <recommendedName>
        <fullName evidence="1">TnsA endonuclease C-terminal domain-containing protein</fullName>
    </recommendedName>
</protein>
<accession>A0ABX0JFS6</accession>
<dbReference type="Pfam" id="PF08721">
    <property type="entry name" value="Tn7_Tnp_TnsA_C"/>
    <property type="match status" value="1"/>
</dbReference>
<dbReference type="InterPro" id="IPR036388">
    <property type="entry name" value="WH-like_DNA-bd_sf"/>
</dbReference>
<feature type="domain" description="TnsA endonuclease C-terminal" evidence="1">
    <location>
        <begin position="7"/>
        <end position="42"/>
    </location>
</feature>
<dbReference type="Gene3D" id="1.10.10.10">
    <property type="entry name" value="Winged helix-like DNA-binding domain superfamily/Winged helix DNA-binding domain"/>
    <property type="match status" value="1"/>
</dbReference>
<evidence type="ECO:0000313" key="3">
    <source>
        <dbReference type="Proteomes" id="UP001165962"/>
    </source>
</evidence>
<evidence type="ECO:0000259" key="1">
    <source>
        <dbReference type="Pfam" id="PF08721"/>
    </source>
</evidence>
<sequence length="59" mass="6662">MNDGEAIARSCLSCDEQLGLEIGTSLAMFRHFIARKIWTVDMNERIIPSHAAKKNEVNE</sequence>
<name>A0ABX0JFS6_9BACL</name>
<gene>
    <name evidence="2" type="ORF">G9U52_37080</name>
</gene>
<dbReference type="InterPro" id="IPR014832">
    <property type="entry name" value="TnsA_C"/>
</dbReference>
<organism evidence="2 3">
    <name type="scientific">Paenibacillus agricola</name>
    <dbReference type="NCBI Taxonomy" id="2716264"/>
    <lineage>
        <taxon>Bacteria</taxon>
        <taxon>Bacillati</taxon>
        <taxon>Bacillota</taxon>
        <taxon>Bacilli</taxon>
        <taxon>Bacillales</taxon>
        <taxon>Paenibacillaceae</taxon>
        <taxon>Paenibacillus</taxon>
    </lineage>
</organism>
<dbReference type="EMBL" id="JAAOIW010000031">
    <property type="protein sequence ID" value="NHN35324.1"/>
    <property type="molecule type" value="Genomic_DNA"/>
</dbReference>
<reference evidence="2" key="1">
    <citation type="submission" date="2020-03" db="EMBL/GenBank/DDBJ databases">
        <title>Draft sequencing of Paenibacilllus sp. S3N08.</title>
        <authorList>
            <person name="Kim D.-U."/>
        </authorList>
    </citation>
    <scope>NUCLEOTIDE SEQUENCE</scope>
    <source>
        <strain evidence="2">S3N08</strain>
    </source>
</reference>